<dbReference type="SUPFAM" id="SSF81606">
    <property type="entry name" value="PP2C-like"/>
    <property type="match status" value="1"/>
</dbReference>
<accession>A0AAW1PE40</accession>
<keyword evidence="1" id="KW-0460">Magnesium</keyword>
<dbReference type="PROSITE" id="PS51746">
    <property type="entry name" value="PPM_2"/>
    <property type="match status" value="1"/>
</dbReference>
<keyword evidence="5" id="KW-1185">Reference proteome</keyword>
<dbReference type="AlphaFoldDB" id="A0AAW1PE40"/>
<name>A0AAW1PE40_9CHLO</name>
<keyword evidence="1" id="KW-0464">Manganese</keyword>
<comment type="catalytic activity">
    <reaction evidence="1">
        <text>O-phospho-L-seryl-[protein] + H2O = L-seryl-[protein] + phosphate</text>
        <dbReference type="Rhea" id="RHEA:20629"/>
        <dbReference type="Rhea" id="RHEA-COMP:9863"/>
        <dbReference type="Rhea" id="RHEA-COMP:11604"/>
        <dbReference type="ChEBI" id="CHEBI:15377"/>
        <dbReference type="ChEBI" id="CHEBI:29999"/>
        <dbReference type="ChEBI" id="CHEBI:43474"/>
        <dbReference type="ChEBI" id="CHEBI:83421"/>
        <dbReference type="EC" id="3.1.3.16"/>
    </reaction>
</comment>
<gene>
    <name evidence="4" type="ORF">WJX73_009471</name>
</gene>
<protein>
    <recommendedName>
        <fullName evidence="1">Protein phosphatase</fullName>
        <ecNumber evidence="1">3.1.3.16</ecNumber>
    </recommendedName>
</protein>
<proteinExistence type="inferred from homology"/>
<dbReference type="SMART" id="SM00331">
    <property type="entry name" value="PP2C_SIG"/>
    <property type="match status" value="1"/>
</dbReference>
<evidence type="ECO:0000313" key="4">
    <source>
        <dbReference type="EMBL" id="KAK9806054.1"/>
    </source>
</evidence>
<dbReference type="InterPro" id="IPR001932">
    <property type="entry name" value="PPM-type_phosphatase-like_dom"/>
</dbReference>
<organism evidence="4 5">
    <name type="scientific">Symbiochloris irregularis</name>
    <dbReference type="NCBI Taxonomy" id="706552"/>
    <lineage>
        <taxon>Eukaryota</taxon>
        <taxon>Viridiplantae</taxon>
        <taxon>Chlorophyta</taxon>
        <taxon>core chlorophytes</taxon>
        <taxon>Trebouxiophyceae</taxon>
        <taxon>Trebouxiales</taxon>
        <taxon>Trebouxiaceae</taxon>
        <taxon>Symbiochloris</taxon>
    </lineage>
</organism>
<dbReference type="SMART" id="SM00332">
    <property type="entry name" value="PP2Cc"/>
    <property type="match status" value="1"/>
</dbReference>
<dbReference type="InterPro" id="IPR036457">
    <property type="entry name" value="PPM-type-like_dom_sf"/>
</dbReference>
<comment type="cofactor">
    <cofactor evidence="1">
        <name>Mg(2+)</name>
        <dbReference type="ChEBI" id="CHEBI:18420"/>
    </cofactor>
</comment>
<keyword evidence="1" id="KW-0904">Protein phosphatase</keyword>
<sequence>MQVLQGLKRPLASLVAIQNASWLVQGQRALQSSFHTGGLTLALQPLLARAQAASSTNEAAVLAASSERAQSTTDSPAETSGRVAEEGARQLPWRLHAGGVLMPLPEKAYRGGEDAYFISPCGRFMGVADGVGSWIDAGVDAGIYARTLMNHAKMKAEELEPNRHATYEIMEHAQRSTVLQGSSTACILALEGRMLHATNLGDSGFAIIRGNAVLYRSPQQQKGFNFPYQLAAGNKGDPVSDSESVTVGLLKNDIVVLGTDGLWDNLFAQEIAQVARTLQLRGHPPQTTAAGLAEIARKTSLSKGKLTPFGKAAYEARRYSLVGGKPDDITVVVAYVRDSEQSKL</sequence>
<feature type="domain" description="PPM-type phosphatase" evidence="3">
    <location>
        <begin position="99"/>
        <end position="336"/>
    </location>
</feature>
<keyword evidence="1" id="KW-0479">Metal-binding</keyword>
<dbReference type="InterPro" id="IPR039123">
    <property type="entry name" value="PPTC7"/>
</dbReference>
<evidence type="ECO:0000256" key="2">
    <source>
        <dbReference type="SAM" id="MobiDB-lite"/>
    </source>
</evidence>
<dbReference type="Gene3D" id="3.60.40.10">
    <property type="entry name" value="PPM-type phosphatase domain"/>
    <property type="match status" value="1"/>
</dbReference>
<dbReference type="GO" id="GO:0004722">
    <property type="term" value="F:protein serine/threonine phosphatase activity"/>
    <property type="evidence" value="ECO:0007669"/>
    <property type="project" value="UniProtKB-EC"/>
</dbReference>
<dbReference type="GO" id="GO:0046872">
    <property type="term" value="F:metal ion binding"/>
    <property type="evidence" value="ECO:0007669"/>
    <property type="project" value="UniProtKB-UniRule"/>
</dbReference>
<keyword evidence="1" id="KW-0378">Hydrolase</keyword>
<dbReference type="PANTHER" id="PTHR12320:SF1">
    <property type="entry name" value="PROTEIN PHOSPHATASE PTC7 HOMOLOG"/>
    <property type="match status" value="1"/>
</dbReference>
<comment type="cofactor">
    <cofactor evidence="1">
        <name>Mn(2+)</name>
        <dbReference type="ChEBI" id="CHEBI:29035"/>
    </cofactor>
</comment>
<dbReference type="EMBL" id="JALJOQ010000039">
    <property type="protein sequence ID" value="KAK9806054.1"/>
    <property type="molecule type" value="Genomic_DNA"/>
</dbReference>
<dbReference type="PANTHER" id="PTHR12320">
    <property type="entry name" value="PROTEIN PHOSPHATASE 2C"/>
    <property type="match status" value="1"/>
</dbReference>
<feature type="region of interest" description="Disordered" evidence="2">
    <location>
        <begin position="63"/>
        <end position="88"/>
    </location>
</feature>
<evidence type="ECO:0000259" key="3">
    <source>
        <dbReference type="PROSITE" id="PS51746"/>
    </source>
</evidence>
<dbReference type="Proteomes" id="UP001465755">
    <property type="component" value="Unassembled WGS sequence"/>
</dbReference>
<feature type="compositionally biased region" description="Polar residues" evidence="2">
    <location>
        <begin position="67"/>
        <end position="78"/>
    </location>
</feature>
<comment type="catalytic activity">
    <reaction evidence="1">
        <text>O-phospho-L-threonyl-[protein] + H2O = L-threonyl-[protein] + phosphate</text>
        <dbReference type="Rhea" id="RHEA:47004"/>
        <dbReference type="Rhea" id="RHEA-COMP:11060"/>
        <dbReference type="Rhea" id="RHEA-COMP:11605"/>
        <dbReference type="ChEBI" id="CHEBI:15377"/>
        <dbReference type="ChEBI" id="CHEBI:30013"/>
        <dbReference type="ChEBI" id="CHEBI:43474"/>
        <dbReference type="ChEBI" id="CHEBI:61977"/>
        <dbReference type="EC" id="3.1.3.16"/>
    </reaction>
</comment>
<evidence type="ECO:0000313" key="5">
    <source>
        <dbReference type="Proteomes" id="UP001465755"/>
    </source>
</evidence>
<dbReference type="EC" id="3.1.3.16" evidence="1"/>
<evidence type="ECO:0000256" key="1">
    <source>
        <dbReference type="RuleBase" id="RU366020"/>
    </source>
</evidence>
<comment type="similarity">
    <text evidence="1">Belongs to the PP2C family.</text>
</comment>
<reference evidence="4 5" key="1">
    <citation type="journal article" date="2024" name="Nat. Commun.">
        <title>Phylogenomics reveals the evolutionary origins of lichenization in chlorophyte algae.</title>
        <authorList>
            <person name="Puginier C."/>
            <person name="Libourel C."/>
            <person name="Otte J."/>
            <person name="Skaloud P."/>
            <person name="Haon M."/>
            <person name="Grisel S."/>
            <person name="Petersen M."/>
            <person name="Berrin J.G."/>
            <person name="Delaux P.M."/>
            <person name="Dal Grande F."/>
            <person name="Keller J."/>
        </authorList>
    </citation>
    <scope>NUCLEOTIDE SEQUENCE [LARGE SCALE GENOMIC DNA]</scope>
    <source>
        <strain evidence="4 5">SAG 2036</strain>
    </source>
</reference>
<comment type="caution">
    <text evidence="4">The sequence shown here is derived from an EMBL/GenBank/DDBJ whole genome shotgun (WGS) entry which is preliminary data.</text>
</comment>